<proteinExistence type="predicted"/>
<reference evidence="2" key="2">
    <citation type="submission" date="2014-02" db="EMBL/GenBank/DDBJ databases">
        <title>Complete Genome Sequence of Neisseria meningitides, serogroup A strain 510612.</title>
        <authorList>
            <person name="Zhang X."/>
            <person name="Zhang Y."/>
            <person name="Yang J."/>
            <person name="Zhu Y."/>
            <person name="Jin Q."/>
        </authorList>
    </citation>
    <scope>NUCLEOTIDE SEQUENCE</scope>
    <source>
        <strain evidence="2">NMA510612</strain>
    </source>
</reference>
<sequence>MTVRGCRLKRWAEAHPTIVSEASPTIVSASIPFGGIFSIL</sequence>
<organism evidence="1 2">
    <name type="scientific">Neisseria meningitidis</name>
    <dbReference type="NCBI Taxonomy" id="487"/>
    <lineage>
        <taxon>Bacteria</taxon>
        <taxon>Pseudomonadati</taxon>
        <taxon>Pseudomonadota</taxon>
        <taxon>Betaproteobacteria</taxon>
        <taxon>Neisseriales</taxon>
        <taxon>Neisseriaceae</taxon>
        <taxon>Neisseria</taxon>
    </lineage>
</organism>
<evidence type="ECO:0000313" key="2">
    <source>
        <dbReference type="Proteomes" id="UP000023582"/>
    </source>
</evidence>
<dbReference type="KEGG" id="nmx:NMA510612_2043"/>
<name>X5F8L5_NEIME</name>
<dbReference type="Proteomes" id="UP000023582">
    <property type="component" value="Chromosome"/>
</dbReference>
<reference evidence="1 2" key="1">
    <citation type="journal article" date="2014" name="Genome Announc.">
        <title>Complete Genome Sequence of Neisseria meningitidis Serogroup A Strain NMA510612, Isolated from a Patient with Bacterial Meningitis in China.</title>
        <authorList>
            <person name="Zhang Y."/>
            <person name="Yang J."/>
            <person name="Xu L."/>
            <person name="Zhu Y."/>
            <person name="Liu B."/>
            <person name="Shao Z."/>
            <person name="Zhang X."/>
            <person name="Jin Q."/>
        </authorList>
    </citation>
    <scope>NUCLEOTIDE SEQUENCE [LARGE SCALE GENOMIC DNA]</scope>
    <source>
        <strain evidence="2">NMA510612</strain>
    </source>
</reference>
<protein>
    <submittedName>
        <fullName evidence="1">Uncharacterized protein</fullName>
    </submittedName>
</protein>
<dbReference type="PATRIC" id="fig|487.517.peg.2020"/>
<accession>X5F8L5</accession>
<dbReference type="EMBL" id="CP007524">
    <property type="protein sequence ID" value="AHW76317.1"/>
    <property type="molecule type" value="Genomic_DNA"/>
</dbReference>
<gene>
    <name evidence="1" type="ORF">NMA510612_2043</name>
</gene>
<evidence type="ECO:0000313" key="1">
    <source>
        <dbReference type="EMBL" id="AHW76317.1"/>
    </source>
</evidence>
<dbReference type="AlphaFoldDB" id="X5F8L5"/>